<sequence length="197" mass="21379">MSKLSDFLRRRAIPPEHHTRRALARYVHKRGFEIGDYTYGVPAIRPWGSARLTVGRYTSIAAEVEIFLGGDHRMDAVSLYPFDGPDETGAADVWIGSDVWIGFGATILPGVRIGHGAVIGARTVVSRDVPDYGIAVGNPARVVKHRFAPEIIAALLRTAWWDLDRAAVLGLKPLLTGTDVPALVAACERLRATASAQ</sequence>
<evidence type="ECO:0000313" key="6">
    <source>
        <dbReference type="Proteomes" id="UP000289200"/>
    </source>
</evidence>
<dbReference type="CDD" id="cd03349">
    <property type="entry name" value="LbH_XAT"/>
    <property type="match status" value="1"/>
</dbReference>
<keyword evidence="3" id="KW-0677">Repeat</keyword>
<evidence type="ECO:0000256" key="2">
    <source>
        <dbReference type="ARBA" id="ARBA00022679"/>
    </source>
</evidence>
<dbReference type="InterPro" id="IPR001451">
    <property type="entry name" value="Hexapep"/>
</dbReference>
<gene>
    <name evidence="5" type="primary">cat_1</name>
    <name evidence="5" type="ORF">RHODGE_RHODGE_01663</name>
</gene>
<protein>
    <submittedName>
        <fullName evidence="5">Chloramphenicol acetyltransferase</fullName>
    </submittedName>
</protein>
<keyword evidence="4" id="KW-0012">Acyltransferase</keyword>
<comment type="caution">
    <text evidence="5">The sequence shown here is derived from an EMBL/GenBank/DDBJ whole genome shotgun (WGS) entry which is preliminary data.</text>
</comment>
<dbReference type="AlphaFoldDB" id="A0A447CTC5"/>
<dbReference type="GO" id="GO:0016746">
    <property type="term" value="F:acyltransferase activity"/>
    <property type="evidence" value="ECO:0007669"/>
    <property type="project" value="UniProtKB-KW"/>
</dbReference>
<evidence type="ECO:0000256" key="3">
    <source>
        <dbReference type="ARBA" id="ARBA00022737"/>
    </source>
</evidence>
<evidence type="ECO:0000256" key="4">
    <source>
        <dbReference type="ARBA" id="ARBA00023315"/>
    </source>
</evidence>
<dbReference type="PANTHER" id="PTHR43300">
    <property type="entry name" value="ACETYLTRANSFERASE"/>
    <property type="match status" value="1"/>
</dbReference>
<reference evidence="6" key="1">
    <citation type="submission" date="2018-10" db="EMBL/GenBank/DDBJ databases">
        <authorList>
            <person name="Peiro R."/>
            <person name="Begona"/>
            <person name="Cbmso G."/>
            <person name="Lopez M."/>
            <person name="Gonzalez S."/>
            <person name="Sacristan E."/>
            <person name="Castillo E."/>
        </authorList>
    </citation>
    <scope>NUCLEOTIDE SEQUENCE [LARGE SCALE GENOMIC DNA]</scope>
</reference>
<evidence type="ECO:0000313" key="5">
    <source>
        <dbReference type="EMBL" id="VCU08494.1"/>
    </source>
</evidence>
<dbReference type="InterPro" id="IPR018357">
    <property type="entry name" value="Hexapep_transf_CS"/>
</dbReference>
<comment type="similarity">
    <text evidence="1">Belongs to the transferase hexapeptide repeat family.</text>
</comment>
<dbReference type="RefSeq" id="WP_244601527.1">
    <property type="nucleotide sequence ID" value="NZ_UWOC01000130.1"/>
</dbReference>
<dbReference type="SUPFAM" id="SSF51161">
    <property type="entry name" value="Trimeric LpxA-like enzymes"/>
    <property type="match status" value="1"/>
</dbReference>
<evidence type="ECO:0000256" key="1">
    <source>
        <dbReference type="ARBA" id="ARBA00007274"/>
    </source>
</evidence>
<dbReference type="PROSITE" id="PS00101">
    <property type="entry name" value="HEXAPEP_TRANSFERASES"/>
    <property type="match status" value="1"/>
</dbReference>
<name>A0A447CTC5_9BRAD</name>
<dbReference type="EMBL" id="UWOC01000130">
    <property type="protein sequence ID" value="VCU08494.1"/>
    <property type="molecule type" value="Genomic_DNA"/>
</dbReference>
<proteinExistence type="inferred from homology"/>
<dbReference type="InterPro" id="IPR011004">
    <property type="entry name" value="Trimer_LpxA-like_sf"/>
</dbReference>
<dbReference type="Proteomes" id="UP000289200">
    <property type="component" value="Unassembled WGS sequence"/>
</dbReference>
<dbReference type="Pfam" id="PF00132">
    <property type="entry name" value="Hexapep"/>
    <property type="match status" value="1"/>
</dbReference>
<accession>A0A447CTC5</accession>
<dbReference type="PANTHER" id="PTHR43300:SF11">
    <property type="entry name" value="ACETYLTRANSFERASE RV3034C-RELATED"/>
    <property type="match status" value="1"/>
</dbReference>
<keyword evidence="2" id="KW-0808">Transferase</keyword>
<keyword evidence="6" id="KW-1185">Reference proteome</keyword>
<organism evidence="5 6">
    <name type="scientific">Rhodoplanes serenus</name>
    <dbReference type="NCBI Taxonomy" id="200615"/>
    <lineage>
        <taxon>Bacteria</taxon>
        <taxon>Pseudomonadati</taxon>
        <taxon>Pseudomonadota</taxon>
        <taxon>Alphaproteobacteria</taxon>
        <taxon>Hyphomicrobiales</taxon>
        <taxon>Nitrobacteraceae</taxon>
        <taxon>Rhodoplanes</taxon>
    </lineage>
</organism>
<dbReference type="InterPro" id="IPR050179">
    <property type="entry name" value="Trans_hexapeptide_repeat"/>
</dbReference>
<dbReference type="Gene3D" id="2.160.10.10">
    <property type="entry name" value="Hexapeptide repeat proteins"/>
    <property type="match status" value="1"/>
</dbReference>